<keyword evidence="1" id="KW-0472">Membrane</keyword>
<reference evidence="2" key="1">
    <citation type="submission" date="2020-10" db="EMBL/GenBank/DDBJ databases">
        <authorList>
            <person name="Gilroy R."/>
        </authorList>
    </citation>
    <scope>NUCLEOTIDE SEQUENCE</scope>
    <source>
        <strain evidence="2">CHK157-1446</strain>
    </source>
</reference>
<proteinExistence type="predicted"/>
<evidence type="ECO:0000313" key="2">
    <source>
        <dbReference type="EMBL" id="HIS25137.1"/>
    </source>
</evidence>
<evidence type="ECO:0000313" key="3">
    <source>
        <dbReference type="Proteomes" id="UP000823982"/>
    </source>
</evidence>
<feature type="transmembrane region" description="Helical" evidence="1">
    <location>
        <begin position="68"/>
        <end position="93"/>
    </location>
</feature>
<feature type="transmembrane region" description="Helical" evidence="1">
    <location>
        <begin position="130"/>
        <end position="150"/>
    </location>
</feature>
<keyword evidence="1" id="KW-0812">Transmembrane</keyword>
<feature type="transmembrane region" description="Helical" evidence="1">
    <location>
        <begin position="354"/>
        <end position="374"/>
    </location>
</feature>
<accession>A0A9D1JI56</accession>
<evidence type="ECO:0008006" key="4">
    <source>
        <dbReference type="Google" id="ProtNLM"/>
    </source>
</evidence>
<keyword evidence="1" id="KW-1133">Transmembrane helix</keyword>
<dbReference type="GO" id="GO:0015501">
    <property type="term" value="F:glutamate:sodium symporter activity"/>
    <property type="evidence" value="ECO:0007669"/>
    <property type="project" value="InterPro"/>
</dbReference>
<name>A0A9D1JI56_9FIRM</name>
<feature type="transmembrane region" description="Helical" evidence="1">
    <location>
        <begin position="189"/>
        <end position="214"/>
    </location>
</feature>
<feature type="transmembrane region" description="Helical" evidence="1">
    <location>
        <begin position="380"/>
        <end position="398"/>
    </location>
</feature>
<feature type="transmembrane region" description="Helical" evidence="1">
    <location>
        <begin position="264"/>
        <end position="282"/>
    </location>
</feature>
<evidence type="ECO:0000256" key="1">
    <source>
        <dbReference type="SAM" id="Phobius"/>
    </source>
</evidence>
<comment type="caution">
    <text evidence="2">The sequence shown here is derived from an EMBL/GenBank/DDBJ whole genome shotgun (WGS) entry which is preliminary data.</text>
</comment>
<dbReference type="PANTHER" id="PTHR36178">
    <property type="entry name" value="SLR0625 PROTEIN"/>
    <property type="match status" value="1"/>
</dbReference>
<dbReference type="PANTHER" id="PTHR36178:SF1">
    <property type="entry name" value="SODIUM_GLUTAMATE SYMPORTER"/>
    <property type="match status" value="1"/>
</dbReference>
<dbReference type="EMBL" id="DVIR01000064">
    <property type="protein sequence ID" value="HIS25137.1"/>
    <property type="molecule type" value="Genomic_DNA"/>
</dbReference>
<dbReference type="AlphaFoldDB" id="A0A9D1JI56"/>
<feature type="transmembrane region" description="Helical" evidence="1">
    <location>
        <begin position="220"/>
        <end position="243"/>
    </location>
</feature>
<dbReference type="GO" id="GO:0015813">
    <property type="term" value="P:L-glutamate transmembrane transport"/>
    <property type="evidence" value="ECO:0007669"/>
    <property type="project" value="InterPro"/>
</dbReference>
<sequence>MVSSIYKLATGDEMFNTEFFGGNGTTDLELITYHTLALGFIASSFKPARGKMTKKRTTEIFNTGVTTVSTYLLQGIFGLAISIVAAMVVTGFFPAAGILLPFGYGQGSGQALNYGGIFENDFGFVGGKSFGLTIAALGFLSASIGGVIHLNIQKRRGKLKICHVDEKAIRSEEIQSDNEIPMQESIDKLTIQIALIAVAYLLAYLLMMGLGALIPSMKSVIFGFNFLIGVLTATLMKLAMNLLKKAKIIKKEYTNSFLMTRASNFFFDIMVVAGIAAIRLSILKDYWGIILIMGVVGLVITYVYNYFVAKTLFPEYTEEQFLTMYGMLTGTASTGVILLREIDGEFKTPALDNLVYQNFPAIVFGFPMMLLATLAPVKPVLTLIILIIFFAAMNVILFRSKIFKRRKKA</sequence>
<organism evidence="2 3">
    <name type="scientific">Candidatus Faeciplasma gallinarum</name>
    <dbReference type="NCBI Taxonomy" id="2840799"/>
    <lineage>
        <taxon>Bacteria</taxon>
        <taxon>Bacillati</taxon>
        <taxon>Bacillota</taxon>
        <taxon>Clostridia</taxon>
        <taxon>Eubacteriales</taxon>
        <taxon>Oscillospiraceae</taxon>
        <taxon>Oscillospiraceae incertae sedis</taxon>
        <taxon>Candidatus Faeciplasma</taxon>
    </lineage>
</organism>
<protein>
    <recommendedName>
        <fullName evidence="4">Sodium/glutamate symporter</fullName>
    </recommendedName>
</protein>
<dbReference type="Proteomes" id="UP000823982">
    <property type="component" value="Unassembled WGS sequence"/>
</dbReference>
<dbReference type="InterPro" id="IPR004445">
    <property type="entry name" value="GltS"/>
</dbReference>
<reference evidence="2" key="2">
    <citation type="journal article" date="2021" name="PeerJ">
        <title>Extensive microbial diversity within the chicken gut microbiome revealed by metagenomics and culture.</title>
        <authorList>
            <person name="Gilroy R."/>
            <person name="Ravi A."/>
            <person name="Getino M."/>
            <person name="Pursley I."/>
            <person name="Horton D.L."/>
            <person name="Alikhan N.F."/>
            <person name="Baker D."/>
            <person name="Gharbi K."/>
            <person name="Hall N."/>
            <person name="Watson M."/>
            <person name="Adriaenssens E.M."/>
            <person name="Foster-Nyarko E."/>
            <person name="Jarju S."/>
            <person name="Secka A."/>
            <person name="Antonio M."/>
            <person name="Oren A."/>
            <person name="Chaudhuri R.R."/>
            <person name="La Ragione R."/>
            <person name="Hildebrand F."/>
            <person name="Pallen M.J."/>
        </authorList>
    </citation>
    <scope>NUCLEOTIDE SEQUENCE</scope>
    <source>
        <strain evidence="2">CHK157-1446</strain>
    </source>
</reference>
<dbReference type="GO" id="GO:0016020">
    <property type="term" value="C:membrane"/>
    <property type="evidence" value="ECO:0007669"/>
    <property type="project" value="InterPro"/>
</dbReference>
<gene>
    <name evidence="2" type="ORF">IAD01_07035</name>
</gene>
<feature type="transmembrane region" description="Helical" evidence="1">
    <location>
        <begin position="288"/>
        <end position="307"/>
    </location>
</feature>